<evidence type="ECO:0000313" key="2">
    <source>
        <dbReference type="Proteomes" id="UP001201812"/>
    </source>
</evidence>
<dbReference type="EMBL" id="JAKKPZ010000107">
    <property type="protein sequence ID" value="KAI1701977.1"/>
    <property type="molecule type" value="Genomic_DNA"/>
</dbReference>
<name>A0AAD4R0K4_9BILA</name>
<comment type="caution">
    <text evidence="1">The sequence shown here is derived from an EMBL/GenBank/DDBJ whole genome shotgun (WGS) entry which is preliminary data.</text>
</comment>
<reference evidence="1" key="1">
    <citation type="submission" date="2022-01" db="EMBL/GenBank/DDBJ databases">
        <title>Genome Sequence Resource for Two Populations of Ditylenchus destructor, the Migratory Endoparasitic Phytonematode.</title>
        <authorList>
            <person name="Zhang H."/>
            <person name="Lin R."/>
            <person name="Xie B."/>
        </authorList>
    </citation>
    <scope>NUCLEOTIDE SEQUENCE</scope>
    <source>
        <strain evidence="1">BazhouSP</strain>
    </source>
</reference>
<keyword evidence="2" id="KW-1185">Reference proteome</keyword>
<dbReference type="AlphaFoldDB" id="A0AAD4R0K4"/>
<protein>
    <submittedName>
        <fullName evidence="1">Dihydrouridine synthase domain-containing protein</fullName>
    </submittedName>
</protein>
<sequence length="145" mass="16553">MSEQIERFLDKACELDEEHSTKYVVQRILKAAQTSDPRGMATISAGSVMEVCKAWGKEEKYLECKQHRLGHLQVKEDKLALVDGVYVGYVTFPRKKLAECSGDDTPEYALNKLCDDSNAKRPLYTAWKSPFDGRFITEINVMDKR</sequence>
<dbReference type="Proteomes" id="UP001201812">
    <property type="component" value="Unassembled WGS sequence"/>
</dbReference>
<proteinExistence type="predicted"/>
<organism evidence="1 2">
    <name type="scientific">Ditylenchus destructor</name>
    <dbReference type="NCBI Taxonomy" id="166010"/>
    <lineage>
        <taxon>Eukaryota</taxon>
        <taxon>Metazoa</taxon>
        <taxon>Ecdysozoa</taxon>
        <taxon>Nematoda</taxon>
        <taxon>Chromadorea</taxon>
        <taxon>Rhabditida</taxon>
        <taxon>Tylenchina</taxon>
        <taxon>Tylenchomorpha</taxon>
        <taxon>Sphaerularioidea</taxon>
        <taxon>Anguinidae</taxon>
        <taxon>Anguininae</taxon>
        <taxon>Ditylenchus</taxon>
    </lineage>
</organism>
<accession>A0AAD4R0K4</accession>
<gene>
    <name evidence="1" type="ORF">DdX_15761</name>
</gene>
<evidence type="ECO:0000313" key="1">
    <source>
        <dbReference type="EMBL" id="KAI1701977.1"/>
    </source>
</evidence>